<dbReference type="GO" id="GO:0003755">
    <property type="term" value="F:peptidyl-prolyl cis-trans isomerase activity"/>
    <property type="evidence" value="ECO:0007669"/>
    <property type="project" value="UniProtKB-UniRule"/>
</dbReference>
<evidence type="ECO:0000313" key="7">
    <source>
        <dbReference type="EMBL" id="SHK41738.1"/>
    </source>
</evidence>
<proteinExistence type="inferred from homology"/>
<evidence type="ECO:0000256" key="1">
    <source>
        <dbReference type="ARBA" id="ARBA00002388"/>
    </source>
</evidence>
<evidence type="ECO:0000313" key="8">
    <source>
        <dbReference type="Proteomes" id="UP000183994"/>
    </source>
</evidence>
<reference evidence="8" key="1">
    <citation type="submission" date="2016-11" db="EMBL/GenBank/DDBJ databases">
        <authorList>
            <person name="Varghese N."/>
            <person name="Submissions S."/>
        </authorList>
    </citation>
    <scope>NUCLEOTIDE SEQUENCE [LARGE SCALE GENOMIC DNA]</scope>
    <source>
        <strain evidence="8">DSM 16219</strain>
    </source>
</reference>
<sequence>MANPVAVFDTSMGAFKAELYKDKMPVTAGNFIKLAKEGFYDGLHFHRIIADFMIQFGCPHSKDPLSPRCGTGGPDSGCIKDEFPEDAKFSNEPGTLSMANTGMPNSGGSQFFINLVHNDYLDWFTPGRSKHPVFGKVIEGMDVVEELGKVETGPTDRPKTPVKVNSITIEE</sequence>
<dbReference type="Proteomes" id="UP000183994">
    <property type="component" value="Unassembled WGS sequence"/>
</dbReference>
<dbReference type="PIRSF" id="PIRSF001467">
    <property type="entry name" value="Peptidylpro_ismrse"/>
    <property type="match status" value="1"/>
</dbReference>
<dbReference type="InterPro" id="IPR020892">
    <property type="entry name" value="Cyclophilin-type_PPIase_CS"/>
</dbReference>
<accession>A0A1M6SB19</accession>
<keyword evidence="3 5" id="KW-0697">Rotamase</keyword>
<dbReference type="PROSITE" id="PS50072">
    <property type="entry name" value="CSA_PPIASE_2"/>
    <property type="match status" value="1"/>
</dbReference>
<gene>
    <name evidence="7" type="ORF">SAMN02745216_03405</name>
</gene>
<dbReference type="PROSITE" id="PS00170">
    <property type="entry name" value="CSA_PPIASE_1"/>
    <property type="match status" value="1"/>
</dbReference>
<dbReference type="AlphaFoldDB" id="A0A1M6SB19"/>
<evidence type="ECO:0000256" key="3">
    <source>
        <dbReference type="ARBA" id="ARBA00023110"/>
    </source>
</evidence>
<dbReference type="InterPro" id="IPR029000">
    <property type="entry name" value="Cyclophilin-like_dom_sf"/>
</dbReference>
<protein>
    <recommendedName>
        <fullName evidence="5">Peptidyl-prolyl cis-trans isomerase</fullName>
        <shortName evidence="5">PPIase</shortName>
        <ecNumber evidence="5">5.2.1.8</ecNumber>
    </recommendedName>
</protein>
<dbReference type="SUPFAM" id="SSF50891">
    <property type="entry name" value="Cyclophilin-like"/>
    <property type="match status" value="1"/>
</dbReference>
<comment type="similarity">
    <text evidence="2 5">Belongs to the cyclophilin-type PPIase family.</text>
</comment>
<dbReference type="OrthoDB" id="9807797at2"/>
<dbReference type="PANTHER" id="PTHR45625">
    <property type="entry name" value="PEPTIDYL-PROLYL CIS-TRANS ISOMERASE-RELATED"/>
    <property type="match status" value="1"/>
</dbReference>
<dbReference type="CDD" id="cd00317">
    <property type="entry name" value="cyclophilin"/>
    <property type="match status" value="1"/>
</dbReference>
<evidence type="ECO:0000256" key="2">
    <source>
        <dbReference type="ARBA" id="ARBA00007365"/>
    </source>
</evidence>
<dbReference type="STRING" id="1121393.SAMN02745216_03405"/>
<dbReference type="InterPro" id="IPR044666">
    <property type="entry name" value="Cyclophilin_A-like"/>
</dbReference>
<evidence type="ECO:0000259" key="6">
    <source>
        <dbReference type="PROSITE" id="PS50072"/>
    </source>
</evidence>
<dbReference type="InterPro" id="IPR002130">
    <property type="entry name" value="Cyclophilin-type_PPIase_dom"/>
</dbReference>
<comment type="catalytic activity">
    <reaction evidence="5">
        <text>[protein]-peptidylproline (omega=180) = [protein]-peptidylproline (omega=0)</text>
        <dbReference type="Rhea" id="RHEA:16237"/>
        <dbReference type="Rhea" id="RHEA-COMP:10747"/>
        <dbReference type="Rhea" id="RHEA-COMP:10748"/>
        <dbReference type="ChEBI" id="CHEBI:83833"/>
        <dbReference type="ChEBI" id="CHEBI:83834"/>
        <dbReference type="EC" id="5.2.1.8"/>
    </reaction>
</comment>
<keyword evidence="8" id="KW-1185">Reference proteome</keyword>
<dbReference type="PANTHER" id="PTHR45625:SF4">
    <property type="entry name" value="PEPTIDYLPROLYL ISOMERASE DOMAIN AND WD REPEAT-CONTAINING PROTEIN 1"/>
    <property type="match status" value="1"/>
</dbReference>
<evidence type="ECO:0000256" key="4">
    <source>
        <dbReference type="ARBA" id="ARBA00023235"/>
    </source>
</evidence>
<dbReference type="Pfam" id="PF00160">
    <property type="entry name" value="Pro_isomerase"/>
    <property type="match status" value="1"/>
</dbReference>
<dbReference type="Gene3D" id="2.40.100.10">
    <property type="entry name" value="Cyclophilin-like"/>
    <property type="match status" value="1"/>
</dbReference>
<evidence type="ECO:0000256" key="5">
    <source>
        <dbReference type="RuleBase" id="RU363019"/>
    </source>
</evidence>
<comment type="function">
    <text evidence="1 5">PPIases accelerate the folding of proteins. It catalyzes the cis-trans isomerization of proline imidic peptide bonds in oligopeptides.</text>
</comment>
<dbReference type="GO" id="GO:0006457">
    <property type="term" value="P:protein folding"/>
    <property type="evidence" value="ECO:0007669"/>
    <property type="project" value="InterPro"/>
</dbReference>
<dbReference type="EC" id="5.2.1.8" evidence="5"/>
<organism evidence="7 8">
    <name type="scientific">Desulfatibacillum alkenivorans DSM 16219</name>
    <dbReference type="NCBI Taxonomy" id="1121393"/>
    <lineage>
        <taxon>Bacteria</taxon>
        <taxon>Pseudomonadati</taxon>
        <taxon>Thermodesulfobacteriota</taxon>
        <taxon>Desulfobacteria</taxon>
        <taxon>Desulfobacterales</taxon>
        <taxon>Desulfatibacillaceae</taxon>
        <taxon>Desulfatibacillum</taxon>
    </lineage>
</organism>
<dbReference type="InterPro" id="IPR024936">
    <property type="entry name" value="Cyclophilin-type_PPIase"/>
</dbReference>
<keyword evidence="4 5" id="KW-0413">Isomerase</keyword>
<feature type="domain" description="PPIase cyclophilin-type" evidence="6">
    <location>
        <begin position="2"/>
        <end position="169"/>
    </location>
</feature>
<dbReference type="RefSeq" id="WP_073477461.1">
    <property type="nucleotide sequence ID" value="NZ_FQZU01000024.1"/>
</dbReference>
<name>A0A1M6SB19_9BACT</name>
<dbReference type="PRINTS" id="PR00153">
    <property type="entry name" value="CSAPPISMRASE"/>
</dbReference>
<dbReference type="EMBL" id="FQZU01000024">
    <property type="protein sequence ID" value="SHK41738.1"/>
    <property type="molecule type" value="Genomic_DNA"/>
</dbReference>